<dbReference type="Proteomes" id="UP000682892">
    <property type="component" value="Chromosome 1"/>
</dbReference>
<dbReference type="HOGENOM" id="CLU_1422515_0_0_1"/>
<dbReference type="PhylomeDB" id="Q17GU8"/>
<accession>Q17GU8</accession>
<proteinExistence type="predicted"/>
<dbReference type="OMA" id="QGFDACE"/>
<dbReference type="eggNOG" id="ENOG502T6WD">
    <property type="taxonomic scope" value="Eukaryota"/>
</dbReference>
<evidence type="ECO:0000313" key="3">
    <source>
        <dbReference type="Proteomes" id="UP000682892"/>
    </source>
</evidence>
<dbReference type="AlphaFoldDB" id="Q17GU8"/>
<keyword evidence="1" id="KW-0732">Signal</keyword>
<dbReference type="STRING" id="7159.Q17GU8"/>
<organism evidence="2 3">
    <name type="scientific">Aedes aegypti</name>
    <name type="common">Yellowfever mosquito</name>
    <name type="synonym">Culex aegypti</name>
    <dbReference type="NCBI Taxonomy" id="7159"/>
    <lineage>
        <taxon>Eukaryota</taxon>
        <taxon>Metazoa</taxon>
        <taxon>Ecdysozoa</taxon>
        <taxon>Arthropoda</taxon>
        <taxon>Hexapoda</taxon>
        <taxon>Insecta</taxon>
        <taxon>Pterygota</taxon>
        <taxon>Neoptera</taxon>
        <taxon>Endopterygota</taxon>
        <taxon>Diptera</taxon>
        <taxon>Nematocera</taxon>
        <taxon>Culicoidea</taxon>
        <taxon>Culicidae</taxon>
        <taxon>Culicinae</taxon>
        <taxon>Aedini</taxon>
        <taxon>Aedes</taxon>
        <taxon>Stegomyia</taxon>
    </lineage>
</organism>
<evidence type="ECO:0000256" key="1">
    <source>
        <dbReference type="SAM" id="SignalP"/>
    </source>
</evidence>
<reference evidence="2" key="3">
    <citation type="submission" date="2012-09" db="EMBL/GenBank/DDBJ databases">
        <authorList>
            <consortium name="VectorBase"/>
        </authorList>
    </citation>
    <scope>NUCLEOTIDE SEQUENCE</scope>
    <source>
        <strain evidence="2">Liverpool</strain>
    </source>
</reference>
<feature type="signal peptide" evidence="1">
    <location>
        <begin position="1"/>
        <end position="18"/>
    </location>
</feature>
<gene>
    <name evidence="2" type="ORF">AaeL_AAEL002889</name>
</gene>
<reference evidence="2" key="2">
    <citation type="journal article" date="2007" name="Science">
        <title>Genome sequence of Aedes aegypti, a major arbovirus vector.</title>
        <authorList>
            <person name="Nene V."/>
            <person name="Wortman J.R."/>
            <person name="Lawson D."/>
            <person name="Haas B."/>
            <person name="Kodira C."/>
            <person name="Tu Z.J."/>
            <person name="Loftus B."/>
            <person name="Xi Z."/>
            <person name="Megy K."/>
            <person name="Grabherr M."/>
            <person name="Ren Q."/>
            <person name="Zdobnov E.M."/>
            <person name="Lobo N.F."/>
            <person name="Campbell K.S."/>
            <person name="Brown S.E."/>
            <person name="Bonaldo M.F."/>
            <person name="Zhu J."/>
            <person name="Sinkins S.P."/>
            <person name="Hogenkamp D.G."/>
            <person name="Amedeo P."/>
            <person name="Arensburger P."/>
            <person name="Atkinson P.W."/>
            <person name="Bidwell S."/>
            <person name="Biedler J."/>
            <person name="Birney E."/>
            <person name="Bruggner R.V."/>
            <person name="Costas J."/>
            <person name="Coy M.R."/>
            <person name="Crabtree J."/>
            <person name="Crawford M."/>
            <person name="Debruyn B."/>
            <person name="Decaprio D."/>
            <person name="Eiglmeier K."/>
            <person name="Eisenstadt E."/>
            <person name="El-Dorry H."/>
            <person name="Gelbart W.M."/>
            <person name="Gomes S.L."/>
            <person name="Hammond M."/>
            <person name="Hannick L.I."/>
            <person name="Hogan J.R."/>
            <person name="Holmes M.H."/>
            <person name="Jaffe D."/>
            <person name="Johnston J.S."/>
            <person name="Kennedy R.C."/>
            <person name="Koo H."/>
            <person name="Kravitz S."/>
            <person name="Kriventseva E.V."/>
            <person name="Kulp D."/>
            <person name="Labutti K."/>
            <person name="Lee E."/>
            <person name="Li S."/>
            <person name="Lovin D.D."/>
            <person name="Mao C."/>
            <person name="Mauceli E."/>
            <person name="Menck C.F."/>
            <person name="Miller J.R."/>
            <person name="Montgomery P."/>
            <person name="Mori A."/>
            <person name="Nascimento A.L."/>
            <person name="Naveira H.F."/>
            <person name="Nusbaum C."/>
            <person name="O'leary S."/>
            <person name="Orvis J."/>
            <person name="Pertea M."/>
            <person name="Quesneville H."/>
            <person name="Reidenbach K.R."/>
            <person name="Rogers Y.H."/>
            <person name="Roth C.W."/>
            <person name="Schneider J.R."/>
            <person name="Schatz M."/>
            <person name="Shumway M."/>
            <person name="Stanke M."/>
            <person name="Stinson E.O."/>
            <person name="Tubio J.M."/>
            <person name="Vanzee J.P."/>
            <person name="Verjovski-Almeida S."/>
            <person name="Werner D."/>
            <person name="White O."/>
            <person name="Wyder S."/>
            <person name="Zeng Q."/>
            <person name="Zhao Q."/>
            <person name="Zhao Y."/>
            <person name="Hill C.A."/>
            <person name="Raikhel A.S."/>
            <person name="Soares M.B."/>
            <person name="Knudson D.L."/>
            <person name="Lee N.H."/>
            <person name="Galagan J."/>
            <person name="Salzberg S.L."/>
            <person name="Paulsen I.T."/>
            <person name="Dimopoulos G."/>
            <person name="Collins F.H."/>
            <person name="Birren B."/>
            <person name="Fraser-Liggett C.M."/>
            <person name="Severson D.W."/>
        </authorList>
    </citation>
    <scope>NUCLEOTIDE SEQUENCE [LARGE SCALE GENOMIC DNA]</scope>
    <source>
        <strain evidence="2">Liverpool</strain>
    </source>
</reference>
<sequence>MSKLTIFAALLVLGVAQGSLFGPFGPFGPFGQPAAPQQPGWPSVYPSFPAFGPPANLPAFGPPMNLPAFGPPVGLFPFSRALPGAAPAVGSAASTGKFRAKPSGVLERLAVANLPEDLQARYDDLLVALEQGNAACDEAYPGAVGPFSGLHRRCVVLQKAETERAAMALEKEASDRAAAESVTDVGVDTVV</sequence>
<protein>
    <submittedName>
        <fullName evidence="2">AAEL002889-PA</fullName>
    </submittedName>
</protein>
<dbReference type="EMBL" id="CH477256">
    <property type="protein sequence ID" value="EAT45839.1"/>
    <property type="molecule type" value="Genomic_DNA"/>
</dbReference>
<feature type="chain" id="PRO_5014308017" evidence="1">
    <location>
        <begin position="19"/>
        <end position="191"/>
    </location>
</feature>
<reference evidence="2" key="1">
    <citation type="submission" date="2005-10" db="EMBL/GenBank/DDBJ databases">
        <authorList>
            <person name="Loftus B.J."/>
            <person name="Nene V.M."/>
            <person name="Hannick L.I."/>
            <person name="Bidwell S."/>
            <person name="Haas B."/>
            <person name="Amedeo P."/>
            <person name="Orvis J."/>
            <person name="Wortman J.R."/>
            <person name="White O.R."/>
            <person name="Salzberg S."/>
            <person name="Shumway M."/>
            <person name="Koo H."/>
            <person name="Zhao Y."/>
            <person name="Holmes M."/>
            <person name="Miller J."/>
            <person name="Schatz M."/>
            <person name="Pop M."/>
            <person name="Pai G."/>
            <person name="Utterback T."/>
            <person name="Rogers Y.-H."/>
            <person name="Kravitz S."/>
            <person name="Fraser C.M."/>
        </authorList>
    </citation>
    <scope>NUCLEOTIDE SEQUENCE</scope>
    <source>
        <strain evidence="2">Liverpool</strain>
    </source>
</reference>
<evidence type="ECO:0000313" key="2">
    <source>
        <dbReference type="EMBL" id="EAT45839.1"/>
    </source>
</evidence>
<name>Q17GU8_AEDAE</name>
<dbReference type="PaxDb" id="7159-AAEL002889-PA"/>